<feature type="transmembrane region" description="Helical" evidence="5">
    <location>
        <begin position="38"/>
        <end position="56"/>
    </location>
</feature>
<comment type="caution">
    <text evidence="6">The sequence shown here is derived from an EMBL/GenBank/DDBJ whole genome shotgun (WGS) entry which is preliminary data.</text>
</comment>
<dbReference type="GO" id="GO:0005886">
    <property type="term" value="C:plasma membrane"/>
    <property type="evidence" value="ECO:0007669"/>
    <property type="project" value="TreeGrafter"/>
</dbReference>
<proteinExistence type="predicted"/>
<comment type="subcellular location">
    <subcellularLocation>
        <location evidence="1">Membrane</location>
        <topology evidence="1">Multi-pass membrane protein</topology>
    </subcellularLocation>
</comment>
<reference evidence="6 7" key="1">
    <citation type="submission" date="2020-01" db="EMBL/GenBank/DDBJ databases">
        <title>Leptobacterium flavescens.</title>
        <authorList>
            <person name="Wang G."/>
        </authorList>
    </citation>
    <scope>NUCLEOTIDE SEQUENCE [LARGE SCALE GENOMIC DNA]</scope>
    <source>
        <strain evidence="6 7">KCTC 22160</strain>
    </source>
</reference>
<evidence type="ECO:0008006" key="8">
    <source>
        <dbReference type="Google" id="ProtNLM"/>
    </source>
</evidence>
<keyword evidence="7" id="KW-1185">Reference proteome</keyword>
<dbReference type="AlphaFoldDB" id="A0A6P0UML6"/>
<dbReference type="EMBL" id="JAABOO010000002">
    <property type="protein sequence ID" value="NER13700.1"/>
    <property type="molecule type" value="Genomic_DNA"/>
</dbReference>
<evidence type="ECO:0000256" key="5">
    <source>
        <dbReference type="SAM" id="Phobius"/>
    </source>
</evidence>
<evidence type="ECO:0000256" key="3">
    <source>
        <dbReference type="ARBA" id="ARBA00022989"/>
    </source>
</evidence>
<feature type="transmembrane region" description="Helical" evidence="5">
    <location>
        <begin position="349"/>
        <end position="373"/>
    </location>
</feature>
<evidence type="ECO:0000313" key="6">
    <source>
        <dbReference type="EMBL" id="NER13700.1"/>
    </source>
</evidence>
<feature type="transmembrane region" description="Helical" evidence="5">
    <location>
        <begin position="12"/>
        <end position="32"/>
    </location>
</feature>
<accession>A0A6P0UML6</accession>
<evidence type="ECO:0000256" key="1">
    <source>
        <dbReference type="ARBA" id="ARBA00004141"/>
    </source>
</evidence>
<feature type="transmembrane region" description="Helical" evidence="5">
    <location>
        <begin position="275"/>
        <end position="304"/>
    </location>
</feature>
<dbReference type="RefSeq" id="WP_163606792.1">
    <property type="nucleotide sequence ID" value="NZ_JAABOO010000002.1"/>
</dbReference>
<evidence type="ECO:0000313" key="7">
    <source>
        <dbReference type="Proteomes" id="UP000468581"/>
    </source>
</evidence>
<feature type="transmembrane region" description="Helical" evidence="5">
    <location>
        <begin position="228"/>
        <end position="247"/>
    </location>
</feature>
<dbReference type="GO" id="GO:0034755">
    <property type="term" value="P:iron ion transmembrane transport"/>
    <property type="evidence" value="ECO:0007669"/>
    <property type="project" value="TreeGrafter"/>
</dbReference>
<feature type="transmembrane region" description="Helical" evidence="5">
    <location>
        <begin position="325"/>
        <end position="343"/>
    </location>
</feature>
<dbReference type="PANTHER" id="PTHR11706">
    <property type="entry name" value="SOLUTE CARRIER PROTEIN FAMILY 11 MEMBER"/>
    <property type="match status" value="1"/>
</dbReference>
<dbReference type="Pfam" id="PF01566">
    <property type="entry name" value="Nramp"/>
    <property type="match status" value="1"/>
</dbReference>
<feature type="transmembrane region" description="Helical" evidence="5">
    <location>
        <begin position="119"/>
        <end position="136"/>
    </location>
</feature>
<dbReference type="InterPro" id="IPR001046">
    <property type="entry name" value="NRAMP_fam"/>
</dbReference>
<gene>
    <name evidence="6" type="ORF">GWK08_09640</name>
</gene>
<feature type="transmembrane region" description="Helical" evidence="5">
    <location>
        <begin position="87"/>
        <end position="113"/>
    </location>
</feature>
<feature type="transmembrane region" description="Helical" evidence="5">
    <location>
        <begin position="184"/>
        <end position="207"/>
    </location>
</feature>
<dbReference type="GO" id="GO:0015086">
    <property type="term" value="F:cadmium ion transmembrane transporter activity"/>
    <property type="evidence" value="ECO:0007669"/>
    <property type="project" value="TreeGrafter"/>
</dbReference>
<dbReference type="Proteomes" id="UP000468581">
    <property type="component" value="Unassembled WGS sequence"/>
</dbReference>
<dbReference type="NCBIfam" id="NF037982">
    <property type="entry name" value="Nramp_1"/>
    <property type="match status" value="2"/>
</dbReference>
<keyword evidence="3 5" id="KW-1133">Transmembrane helix</keyword>
<evidence type="ECO:0000256" key="4">
    <source>
        <dbReference type="ARBA" id="ARBA00023136"/>
    </source>
</evidence>
<dbReference type="PANTHER" id="PTHR11706:SF3">
    <property type="entry name" value="METAL ION TRANSPORT PROTEIN"/>
    <property type="match status" value="1"/>
</dbReference>
<name>A0A6P0UML6_9FLAO</name>
<keyword evidence="4 5" id="KW-0472">Membrane</keyword>
<sequence length="409" mass="45501">MTNFTKRINNVLGPGFLIAATGVGAGDMIAATVAGARFGHVVLWACIVGAVFKYVLNEGVARWQLATKTTLLEGWVKRFHSLISIYFTVYLFIWSFIVAGALMAACGLVAHTIFPQLSIESWGIIHSILAVLLVLIGKYRFLENIMKVFIVLMFSTVIINLFIIDVEWGAILKSAVLPRIPEGSIELILGVIGGVGGSVTMLCYNYWIREKGWNEIGGISKIKIDLKIAYMLTGLFGVAIIVLASSVNPEVVSGSKIILGLADKLAETVGTSGKWIFMVGFWGAVFSSMLGVWNGIPYIFNDLVVSYRNRKGITKNAEVNTKSNYYRLFLCYLAFPPMLLLFLDKPVWIIVLYSIVGAFFMPFLASLLLIMNTKISWVKNYRNKWYTNVLLSLSILLFLYLLIQEILKI</sequence>
<feature type="transmembrane region" description="Helical" evidence="5">
    <location>
        <begin position="385"/>
        <end position="403"/>
    </location>
</feature>
<feature type="transmembrane region" description="Helical" evidence="5">
    <location>
        <begin position="148"/>
        <end position="164"/>
    </location>
</feature>
<evidence type="ECO:0000256" key="2">
    <source>
        <dbReference type="ARBA" id="ARBA00022692"/>
    </source>
</evidence>
<dbReference type="GO" id="GO:0005384">
    <property type="term" value="F:manganese ion transmembrane transporter activity"/>
    <property type="evidence" value="ECO:0007669"/>
    <property type="project" value="TreeGrafter"/>
</dbReference>
<organism evidence="6 7">
    <name type="scientific">Leptobacterium flavescens</name>
    <dbReference type="NCBI Taxonomy" id="472055"/>
    <lineage>
        <taxon>Bacteria</taxon>
        <taxon>Pseudomonadati</taxon>
        <taxon>Bacteroidota</taxon>
        <taxon>Flavobacteriia</taxon>
        <taxon>Flavobacteriales</taxon>
        <taxon>Flavobacteriaceae</taxon>
        <taxon>Leptobacterium</taxon>
    </lineage>
</organism>
<keyword evidence="2 5" id="KW-0812">Transmembrane</keyword>
<protein>
    <recommendedName>
        <fullName evidence="8">Iron transporter</fullName>
    </recommendedName>
</protein>